<dbReference type="AlphaFoldDB" id="E6JYD3"/>
<protein>
    <recommendedName>
        <fullName evidence="5">Heat-inducible transcription repressor HrcA</fullName>
    </recommendedName>
</protein>
<dbReference type="HAMAP" id="MF_00081">
    <property type="entry name" value="HrcA"/>
    <property type="match status" value="1"/>
</dbReference>
<dbReference type="InterPro" id="IPR029016">
    <property type="entry name" value="GAF-like_dom_sf"/>
</dbReference>
<keyword evidence="3 5" id="KW-0346">Stress response</keyword>
<evidence type="ECO:0000256" key="4">
    <source>
        <dbReference type="ARBA" id="ARBA00023163"/>
    </source>
</evidence>
<dbReference type="GO" id="GO:0045892">
    <property type="term" value="P:negative regulation of DNA-templated transcription"/>
    <property type="evidence" value="ECO:0007669"/>
    <property type="project" value="UniProtKB-UniRule"/>
</dbReference>
<evidence type="ECO:0000256" key="2">
    <source>
        <dbReference type="ARBA" id="ARBA00023015"/>
    </source>
</evidence>
<dbReference type="Gene3D" id="3.30.450.40">
    <property type="match status" value="1"/>
</dbReference>
<feature type="domain" description="Heat-inducible transcription repressor HrcA C-terminal" evidence="6">
    <location>
        <begin position="103"/>
        <end position="384"/>
    </location>
</feature>
<organism evidence="7 8">
    <name type="scientific">Parascardovia denticolens DSM 10105 = JCM 12538</name>
    <dbReference type="NCBI Taxonomy" id="864564"/>
    <lineage>
        <taxon>Bacteria</taxon>
        <taxon>Bacillati</taxon>
        <taxon>Actinomycetota</taxon>
        <taxon>Actinomycetes</taxon>
        <taxon>Bifidobacteriales</taxon>
        <taxon>Bifidobacteriaceae</taxon>
        <taxon>Parascardovia</taxon>
    </lineage>
</organism>
<dbReference type="InterPro" id="IPR002571">
    <property type="entry name" value="HrcA"/>
</dbReference>
<dbReference type="PANTHER" id="PTHR34824:SF1">
    <property type="entry name" value="HEAT-INDUCIBLE TRANSCRIPTION REPRESSOR HRCA"/>
    <property type="match status" value="1"/>
</dbReference>
<dbReference type="SUPFAM" id="SSF55781">
    <property type="entry name" value="GAF domain-like"/>
    <property type="match status" value="1"/>
</dbReference>
<dbReference type="Pfam" id="PF01628">
    <property type="entry name" value="HrcA"/>
    <property type="match status" value="1"/>
</dbReference>
<dbReference type="SUPFAM" id="SSF46785">
    <property type="entry name" value="Winged helix' DNA-binding domain"/>
    <property type="match status" value="1"/>
</dbReference>
<dbReference type="GO" id="GO:0003677">
    <property type="term" value="F:DNA binding"/>
    <property type="evidence" value="ECO:0007669"/>
    <property type="project" value="InterPro"/>
</dbReference>
<evidence type="ECO:0000256" key="5">
    <source>
        <dbReference type="HAMAP-Rule" id="MF_00081"/>
    </source>
</evidence>
<sequence length="419" mass="45293">MAQNRRMEILRVVVEDYIRTQEPISSSSVTSRHKIGVSPATVRHEMAQLEEEGYLMQPHTSAGRIPSEKGYRYFVDQLSSLIPLSAVQRHAIQDFLQGSVSMDDALHRSARLLAQITGQIAVVATPSVLRSRLKHCELVAMGPRMLLVILITDTGRVEQRTFPLPPEWDGLSQDAFHPLSSTINRFCSGLPMNRLGEKLRTLAREESVQEGGPGRLSALTSALSALPVAGPAQQTIPWKRRMDLVSSLVTTLAACFDSVASPQDSYDLYATGAARMAHRQQAPGEGIASLLDALEEQVVIMHLMDNLAHTAVVQHRPVGVAIGSETHTPSLLNAAVVTSGYGSMDEGRSQTGEEDQGEVAPAADDSLAFVGSIGPTHMDYRTTMAAVQAVAQYLTDFVRSQGDGPDLEAGGADRAFMAE</sequence>
<keyword evidence="4 5" id="KW-0804">Transcription</keyword>
<dbReference type="InterPro" id="IPR036390">
    <property type="entry name" value="WH_DNA-bd_sf"/>
</dbReference>
<reference evidence="7 8" key="1">
    <citation type="submission" date="2010-12" db="EMBL/GenBank/DDBJ databases">
        <authorList>
            <person name="Muzny D."/>
            <person name="Qin X."/>
            <person name="Buhay C."/>
            <person name="Dugan-Rocha S."/>
            <person name="Ding Y."/>
            <person name="Chen G."/>
            <person name="Hawes A."/>
            <person name="Holder M."/>
            <person name="Jhangiani S."/>
            <person name="Johnson A."/>
            <person name="Khan Z."/>
            <person name="Li Z."/>
            <person name="Liu W."/>
            <person name="Liu X."/>
            <person name="Perez L."/>
            <person name="Shen H."/>
            <person name="Wang Q."/>
            <person name="Watt J."/>
            <person name="Xi L."/>
            <person name="Xin Y."/>
            <person name="Zhou J."/>
            <person name="Deng J."/>
            <person name="Jiang H."/>
            <person name="Liu Y."/>
            <person name="Qu J."/>
            <person name="Song X.-Z."/>
            <person name="Zhang L."/>
            <person name="Villasana D."/>
            <person name="Johnson A."/>
            <person name="Liu J."/>
            <person name="Liyanage D."/>
            <person name="Lorensuhewa L."/>
            <person name="Robinson T."/>
            <person name="Song A."/>
            <person name="Song B.-B."/>
            <person name="Dinh H."/>
            <person name="Thornton R."/>
            <person name="Coyle M."/>
            <person name="Francisco L."/>
            <person name="Jackson L."/>
            <person name="Javaid M."/>
            <person name="Korchina V."/>
            <person name="Kovar C."/>
            <person name="Mata R."/>
            <person name="Mathew T."/>
            <person name="Ngo R."/>
            <person name="Nguyen L."/>
            <person name="Nguyen N."/>
            <person name="Okwuonu G."/>
            <person name="Ongeri F."/>
            <person name="Pham C."/>
            <person name="Simmons D."/>
            <person name="Wilczek-Boney K."/>
            <person name="Hale W."/>
            <person name="Jakkamsetti A."/>
            <person name="Pham P."/>
            <person name="Ruth R."/>
            <person name="San Lucas F."/>
            <person name="Warren J."/>
            <person name="Zhang J."/>
            <person name="Zhao Z."/>
            <person name="Zhou C."/>
            <person name="Zhu D."/>
            <person name="Lee S."/>
            <person name="Bess C."/>
            <person name="Blankenburg K."/>
            <person name="Forbes L."/>
            <person name="Fu Q."/>
            <person name="Gubbala S."/>
            <person name="Hirani K."/>
            <person name="Jayaseelan J.C."/>
            <person name="Lara F."/>
            <person name="Munidasa M."/>
            <person name="Palculict T."/>
            <person name="Patil S."/>
            <person name="Pu L.-L."/>
            <person name="Saada N."/>
            <person name="Tang L."/>
            <person name="Weissenberger G."/>
            <person name="Zhu Y."/>
            <person name="Hemphill L."/>
            <person name="Shang Y."/>
            <person name="Youmans B."/>
            <person name="Ayvaz T."/>
            <person name="Ross M."/>
            <person name="Santibanez J."/>
            <person name="Aqrawi P."/>
            <person name="Gross S."/>
            <person name="Joshi V."/>
            <person name="Fowler G."/>
            <person name="Nazareth L."/>
            <person name="Reid J."/>
            <person name="Worley K."/>
            <person name="Petrosino J."/>
            <person name="Highlander S."/>
            <person name="Gibbs R."/>
        </authorList>
    </citation>
    <scope>NUCLEOTIDE SEQUENCE [LARGE SCALE GENOMIC DNA]</scope>
    <source>
        <strain evidence="7 8">DSM 10105</strain>
    </source>
</reference>
<evidence type="ECO:0000313" key="8">
    <source>
        <dbReference type="Proteomes" id="UP000004946"/>
    </source>
</evidence>
<evidence type="ECO:0000256" key="1">
    <source>
        <dbReference type="ARBA" id="ARBA00022491"/>
    </source>
</evidence>
<dbReference type="PANTHER" id="PTHR34824">
    <property type="entry name" value="HEAT-INDUCIBLE TRANSCRIPTION REPRESSOR HRCA"/>
    <property type="match status" value="1"/>
</dbReference>
<dbReference type="Proteomes" id="UP000004946">
    <property type="component" value="Chromosome"/>
</dbReference>
<accession>E6JYD3</accession>
<evidence type="ECO:0000313" key="7">
    <source>
        <dbReference type="EMBL" id="EFT83810.1"/>
    </source>
</evidence>
<dbReference type="KEGG" id="pdo:PSDT_0816"/>
<keyword evidence="1 5" id="KW-0678">Repressor</keyword>
<name>E6JYD3_PARDN</name>
<comment type="similarity">
    <text evidence="5">Belongs to the HrcA family.</text>
</comment>
<dbReference type="EMBL" id="AEON01000001">
    <property type="protein sequence ID" value="EFT83810.1"/>
    <property type="molecule type" value="Genomic_DNA"/>
</dbReference>
<evidence type="ECO:0000259" key="6">
    <source>
        <dbReference type="Pfam" id="PF01628"/>
    </source>
</evidence>
<comment type="function">
    <text evidence="5">Negative regulator of class I heat shock genes (grpE-dnaK-dnaJ and groELS operons). Prevents heat-shock induction of these operons.</text>
</comment>
<proteinExistence type="inferred from homology"/>
<keyword evidence="8" id="KW-1185">Reference proteome</keyword>
<dbReference type="HOGENOM" id="CLU_050019_2_0_11"/>
<evidence type="ECO:0000256" key="3">
    <source>
        <dbReference type="ARBA" id="ARBA00023016"/>
    </source>
</evidence>
<dbReference type="eggNOG" id="COG1420">
    <property type="taxonomic scope" value="Bacteria"/>
</dbReference>
<dbReference type="RefSeq" id="WP_006289194.1">
    <property type="nucleotide sequence ID" value="NZ_AP012333.1"/>
</dbReference>
<keyword evidence="2 5" id="KW-0805">Transcription regulation</keyword>
<dbReference type="Gene3D" id="1.10.10.10">
    <property type="entry name" value="Winged helix-like DNA-binding domain superfamily/Winged helix DNA-binding domain"/>
    <property type="match status" value="1"/>
</dbReference>
<dbReference type="PATRIC" id="fig|864564.6.peg.898"/>
<dbReference type="InterPro" id="IPR021153">
    <property type="entry name" value="HrcA_C"/>
</dbReference>
<gene>
    <name evidence="5 7" type="primary">hrcA</name>
    <name evidence="7" type="ORF">HMPREF0620_0815</name>
</gene>
<comment type="caution">
    <text evidence="7">The sequence shown here is derived from an EMBL/GenBank/DDBJ whole genome shotgun (WGS) entry which is preliminary data.</text>
</comment>
<dbReference type="InterPro" id="IPR036388">
    <property type="entry name" value="WH-like_DNA-bd_sf"/>
</dbReference>